<reference evidence="7" key="3">
    <citation type="submission" date="2015-04" db="UniProtKB">
        <authorList>
            <consortium name="EnsemblPlants"/>
        </authorList>
    </citation>
    <scope>IDENTIFICATION</scope>
    <source>
        <strain evidence="7">cv. Jemalong A17</strain>
    </source>
</reference>
<dbReference type="OrthoDB" id="205623at2759"/>
<keyword evidence="5" id="KW-0378">Hydrolase</keyword>
<dbReference type="PANTHER" id="PTHR11783">
    <property type="entry name" value="SULFOTRANSFERASE SULT"/>
    <property type="match status" value="1"/>
</dbReference>
<dbReference type="EMBL" id="CM001223">
    <property type="protein sequence ID" value="KEH21570.1"/>
    <property type="molecule type" value="Genomic_DNA"/>
</dbReference>
<organism evidence="5 8">
    <name type="scientific">Medicago truncatula</name>
    <name type="common">Barrel medic</name>
    <name type="synonym">Medicago tribuloides</name>
    <dbReference type="NCBI Taxonomy" id="3880"/>
    <lineage>
        <taxon>Eukaryota</taxon>
        <taxon>Viridiplantae</taxon>
        <taxon>Streptophyta</taxon>
        <taxon>Embryophyta</taxon>
        <taxon>Tracheophyta</taxon>
        <taxon>Spermatophyta</taxon>
        <taxon>Magnoliopsida</taxon>
        <taxon>eudicotyledons</taxon>
        <taxon>Gunneridae</taxon>
        <taxon>Pentapetalae</taxon>
        <taxon>rosids</taxon>
        <taxon>fabids</taxon>
        <taxon>Fabales</taxon>
        <taxon>Fabaceae</taxon>
        <taxon>Papilionoideae</taxon>
        <taxon>50 kb inversion clade</taxon>
        <taxon>NPAAA clade</taxon>
        <taxon>Hologalegina</taxon>
        <taxon>IRL clade</taxon>
        <taxon>Trifolieae</taxon>
        <taxon>Medicago</taxon>
    </lineage>
</organism>
<gene>
    <name evidence="7" type="primary">25497455</name>
    <name evidence="5" type="ordered locus">MTR_7g007710</name>
    <name evidence="6" type="ORF">MtrunA17_Chr7g0215701</name>
</gene>
<evidence type="ECO:0000256" key="3">
    <source>
        <dbReference type="RuleBase" id="RU361155"/>
    </source>
</evidence>
<evidence type="ECO:0000313" key="9">
    <source>
        <dbReference type="Proteomes" id="UP000265566"/>
    </source>
</evidence>
<evidence type="ECO:0000313" key="8">
    <source>
        <dbReference type="Proteomes" id="UP000002051"/>
    </source>
</evidence>
<reference evidence="5 8" key="1">
    <citation type="journal article" date="2011" name="Nature">
        <title>The Medicago genome provides insight into the evolution of rhizobial symbioses.</title>
        <authorList>
            <person name="Young N.D."/>
            <person name="Debelle F."/>
            <person name="Oldroyd G.E."/>
            <person name="Geurts R."/>
            <person name="Cannon S.B."/>
            <person name="Udvardi M.K."/>
            <person name="Benedito V.A."/>
            <person name="Mayer K.F."/>
            <person name="Gouzy J."/>
            <person name="Schoof H."/>
            <person name="Van de Peer Y."/>
            <person name="Proost S."/>
            <person name="Cook D.R."/>
            <person name="Meyers B.C."/>
            <person name="Spannagl M."/>
            <person name="Cheung F."/>
            <person name="De Mita S."/>
            <person name="Krishnakumar V."/>
            <person name="Gundlach H."/>
            <person name="Zhou S."/>
            <person name="Mudge J."/>
            <person name="Bharti A.K."/>
            <person name="Murray J.D."/>
            <person name="Naoumkina M.A."/>
            <person name="Rosen B."/>
            <person name="Silverstein K.A."/>
            <person name="Tang H."/>
            <person name="Rombauts S."/>
            <person name="Zhao P.X."/>
            <person name="Zhou P."/>
            <person name="Barbe V."/>
            <person name="Bardou P."/>
            <person name="Bechner M."/>
            <person name="Bellec A."/>
            <person name="Berger A."/>
            <person name="Berges H."/>
            <person name="Bidwell S."/>
            <person name="Bisseling T."/>
            <person name="Choisne N."/>
            <person name="Couloux A."/>
            <person name="Denny R."/>
            <person name="Deshpande S."/>
            <person name="Dai X."/>
            <person name="Doyle J.J."/>
            <person name="Dudez A.M."/>
            <person name="Farmer A.D."/>
            <person name="Fouteau S."/>
            <person name="Franken C."/>
            <person name="Gibelin C."/>
            <person name="Gish J."/>
            <person name="Goldstein S."/>
            <person name="Gonzalez A.J."/>
            <person name="Green P.J."/>
            <person name="Hallab A."/>
            <person name="Hartog M."/>
            <person name="Hua A."/>
            <person name="Humphray S.J."/>
            <person name="Jeong D.H."/>
            <person name="Jing Y."/>
            <person name="Jocker A."/>
            <person name="Kenton S.M."/>
            <person name="Kim D.J."/>
            <person name="Klee K."/>
            <person name="Lai H."/>
            <person name="Lang C."/>
            <person name="Lin S."/>
            <person name="Macmil S.L."/>
            <person name="Magdelenat G."/>
            <person name="Matthews L."/>
            <person name="McCorrison J."/>
            <person name="Monaghan E.L."/>
            <person name="Mun J.H."/>
            <person name="Najar F.Z."/>
            <person name="Nicholson C."/>
            <person name="Noirot C."/>
            <person name="O'Bleness M."/>
            <person name="Paule C.R."/>
            <person name="Poulain J."/>
            <person name="Prion F."/>
            <person name="Qin B."/>
            <person name="Qu C."/>
            <person name="Retzel E.F."/>
            <person name="Riddle C."/>
            <person name="Sallet E."/>
            <person name="Samain S."/>
            <person name="Samson N."/>
            <person name="Sanders I."/>
            <person name="Saurat O."/>
            <person name="Scarpelli C."/>
            <person name="Schiex T."/>
            <person name="Segurens B."/>
            <person name="Severin A.J."/>
            <person name="Sherrier D.J."/>
            <person name="Shi R."/>
            <person name="Sims S."/>
            <person name="Singer S.R."/>
            <person name="Sinharoy S."/>
            <person name="Sterck L."/>
            <person name="Viollet A."/>
            <person name="Wang B.B."/>
            <person name="Wang K."/>
            <person name="Wang M."/>
            <person name="Wang X."/>
            <person name="Warfsmann J."/>
            <person name="Weissenbach J."/>
            <person name="White D.D."/>
            <person name="White J.D."/>
            <person name="Wiley G.B."/>
            <person name="Wincker P."/>
            <person name="Xing Y."/>
            <person name="Yang L."/>
            <person name="Yao Z."/>
            <person name="Ying F."/>
            <person name="Zhai J."/>
            <person name="Zhou L."/>
            <person name="Zuber A."/>
            <person name="Denarie J."/>
            <person name="Dixon R.A."/>
            <person name="May G.D."/>
            <person name="Schwartz D.C."/>
            <person name="Rogers J."/>
            <person name="Quetier F."/>
            <person name="Town C.D."/>
            <person name="Roe B.A."/>
        </authorList>
    </citation>
    <scope>NUCLEOTIDE SEQUENCE [LARGE SCALE GENOMIC DNA]</scope>
    <source>
        <strain evidence="5">A17</strain>
        <strain evidence="7 8">cv. Jemalong A17</strain>
    </source>
</reference>
<dbReference type="AlphaFoldDB" id="A0A072U6T6"/>
<evidence type="ECO:0000313" key="6">
    <source>
        <dbReference type="EMBL" id="RHN44103.1"/>
    </source>
</evidence>
<dbReference type="Proteomes" id="UP000265566">
    <property type="component" value="Chromosome 7"/>
</dbReference>
<evidence type="ECO:0000259" key="4">
    <source>
        <dbReference type="Pfam" id="PF00685"/>
    </source>
</evidence>
<keyword evidence="2 3" id="KW-0808">Transferase</keyword>
<dbReference type="Gene3D" id="3.40.50.300">
    <property type="entry name" value="P-loop containing nucleotide triphosphate hydrolases"/>
    <property type="match status" value="1"/>
</dbReference>
<dbReference type="Gramene" id="rna38162">
    <property type="protein sequence ID" value="RHN44103.1"/>
    <property type="gene ID" value="gene38162"/>
</dbReference>
<evidence type="ECO:0000313" key="7">
    <source>
        <dbReference type="EnsemblPlants" id="KEH21570"/>
    </source>
</evidence>
<dbReference type="HOGENOM" id="CLU_027239_0_1_1"/>
<dbReference type="GO" id="GO:0016787">
    <property type="term" value="F:hydrolase activity"/>
    <property type="evidence" value="ECO:0007669"/>
    <property type="project" value="UniProtKB-KW"/>
</dbReference>
<evidence type="ECO:0000256" key="1">
    <source>
        <dbReference type="ARBA" id="ARBA00005771"/>
    </source>
</evidence>
<keyword evidence="8" id="KW-1185">Reference proteome</keyword>
<sequence length="336" mass="38744">MASTEEQSKDEQLEAIGEECKNLILSLPKEYGFGNQYFYFFQGFWTTAAQIQSIISFQNHFQAKDSDVVVATVPKSGTTWLKALTFAIINRHHFSSLHNHPLLTSNPHELVPFFELNIYTDISWQFAKLDLLNMIEPRIFGTHIPFHSLAKSIKESNCKIIYICRNPFDTFVSYWNFMNKIALNQSLPTSTLEDDFEKYCEGLCHVGPFWDHMLGYLKESKARPNKILFLKYEDLKEDINFHVKRIAEFLGCPFTQEEESNGVIENIINLCSFEKMKGLEANKSGVLGKIYDKKYFFRKGEIGDWINYLSPSMVDKLSKIIEEKLSGSGISFNVCP</sequence>
<dbReference type="EnsemblPlants" id="KEH21570">
    <property type="protein sequence ID" value="KEH21570"/>
    <property type="gene ID" value="MTR_7g007710"/>
</dbReference>
<name>A0A072U6T6_MEDTR</name>
<proteinExistence type="inferred from homology"/>
<dbReference type="GO" id="GO:0005737">
    <property type="term" value="C:cytoplasm"/>
    <property type="evidence" value="ECO:0000318"/>
    <property type="project" value="GO_Central"/>
</dbReference>
<evidence type="ECO:0000313" key="5">
    <source>
        <dbReference type="EMBL" id="KEH21570.1"/>
    </source>
</evidence>
<dbReference type="GO" id="GO:0051923">
    <property type="term" value="P:sulfation"/>
    <property type="evidence" value="ECO:0000318"/>
    <property type="project" value="GO_Central"/>
</dbReference>
<protein>
    <recommendedName>
        <fullName evidence="3">Sulfotransferase</fullName>
        <ecNumber evidence="3">2.8.2.-</ecNumber>
    </recommendedName>
</protein>
<reference evidence="9" key="4">
    <citation type="journal article" date="2018" name="Nat. Plants">
        <title>Whole-genome landscape of Medicago truncatula symbiotic genes.</title>
        <authorList>
            <person name="Pecrix Y."/>
            <person name="Staton S.E."/>
            <person name="Sallet E."/>
            <person name="Lelandais-Briere C."/>
            <person name="Moreau S."/>
            <person name="Carrere S."/>
            <person name="Blein T."/>
            <person name="Jardinaud M.F."/>
            <person name="Latrasse D."/>
            <person name="Zouine M."/>
            <person name="Zahm M."/>
            <person name="Kreplak J."/>
            <person name="Mayjonade B."/>
            <person name="Satge C."/>
            <person name="Perez M."/>
            <person name="Cauet S."/>
            <person name="Marande W."/>
            <person name="Chantry-Darmon C."/>
            <person name="Lopez-Roques C."/>
            <person name="Bouchez O."/>
            <person name="Berard A."/>
            <person name="Debelle F."/>
            <person name="Munos S."/>
            <person name="Bendahmane A."/>
            <person name="Berges H."/>
            <person name="Niebel A."/>
            <person name="Buitink J."/>
            <person name="Frugier F."/>
            <person name="Benhamed M."/>
            <person name="Crespi M."/>
            <person name="Gouzy J."/>
            <person name="Gamas P."/>
        </authorList>
    </citation>
    <scope>NUCLEOTIDE SEQUENCE [LARGE SCALE GENOMIC DNA]</scope>
    <source>
        <strain evidence="9">cv. Jemalong A17</strain>
    </source>
</reference>
<dbReference type="Proteomes" id="UP000002051">
    <property type="component" value="Unassembled WGS sequence"/>
</dbReference>
<evidence type="ECO:0000256" key="2">
    <source>
        <dbReference type="ARBA" id="ARBA00022679"/>
    </source>
</evidence>
<reference evidence="6" key="5">
    <citation type="journal article" date="2018" name="Nat. Plants">
        <title>Whole-genome landscape of Medicago truncatula symbiotic genes.</title>
        <authorList>
            <person name="Pecrix Y."/>
            <person name="Gamas P."/>
            <person name="Carrere S."/>
        </authorList>
    </citation>
    <scope>NUCLEOTIDE SEQUENCE</scope>
    <source>
        <tissue evidence="6">Leaves</tissue>
    </source>
</reference>
<dbReference type="EMBL" id="PSQE01000007">
    <property type="protein sequence ID" value="RHN44103.1"/>
    <property type="molecule type" value="Genomic_DNA"/>
</dbReference>
<dbReference type="GO" id="GO:0008146">
    <property type="term" value="F:sulfotransferase activity"/>
    <property type="evidence" value="ECO:0000318"/>
    <property type="project" value="GO_Central"/>
</dbReference>
<dbReference type="KEGG" id="mtr:25497455"/>
<feature type="domain" description="Sulfotransferase" evidence="4">
    <location>
        <begin position="65"/>
        <end position="329"/>
    </location>
</feature>
<dbReference type="InterPro" id="IPR027417">
    <property type="entry name" value="P-loop_NTPase"/>
</dbReference>
<comment type="similarity">
    <text evidence="1 3">Belongs to the sulfotransferase 1 family.</text>
</comment>
<dbReference type="EC" id="2.8.2.-" evidence="3"/>
<dbReference type="Pfam" id="PF00685">
    <property type="entry name" value="Sulfotransfer_1"/>
    <property type="match status" value="1"/>
</dbReference>
<dbReference type="SUPFAM" id="SSF52540">
    <property type="entry name" value="P-loop containing nucleoside triphosphate hydrolases"/>
    <property type="match status" value="1"/>
</dbReference>
<accession>A0A072U6T6</accession>
<reference evidence="5 8" key="2">
    <citation type="journal article" date="2014" name="BMC Genomics">
        <title>An improved genome release (version Mt4.0) for the model legume Medicago truncatula.</title>
        <authorList>
            <person name="Tang H."/>
            <person name="Krishnakumar V."/>
            <person name="Bidwell S."/>
            <person name="Rosen B."/>
            <person name="Chan A."/>
            <person name="Zhou S."/>
            <person name="Gentzbittel L."/>
            <person name="Childs K.L."/>
            <person name="Yandell M."/>
            <person name="Gundlach H."/>
            <person name="Mayer K.F."/>
            <person name="Schwartz D.C."/>
            <person name="Town C.D."/>
        </authorList>
    </citation>
    <scope>GENOME REANNOTATION</scope>
    <source>
        <strain evidence="5">A17</strain>
        <strain evidence="7 8">cv. Jemalong A17</strain>
    </source>
</reference>
<dbReference type="InterPro" id="IPR000863">
    <property type="entry name" value="Sulfotransferase_dom"/>
</dbReference>